<accession>A0A4Q0YML6</accession>
<dbReference type="Gene3D" id="1.10.150.520">
    <property type="match status" value="1"/>
</dbReference>
<keyword evidence="3 5" id="KW-0378">Hydrolase</keyword>
<dbReference type="SUPFAM" id="SSF56784">
    <property type="entry name" value="HAD-like"/>
    <property type="match status" value="1"/>
</dbReference>
<dbReference type="PRINTS" id="PR00413">
    <property type="entry name" value="HADHALOGNASE"/>
</dbReference>
<evidence type="ECO:0000256" key="1">
    <source>
        <dbReference type="ARBA" id="ARBA00001946"/>
    </source>
</evidence>
<comment type="caution">
    <text evidence="5">The sequence shown here is derived from an EMBL/GenBank/DDBJ whole genome shotgun (WGS) entry which is preliminary data.</text>
</comment>
<evidence type="ECO:0000313" key="6">
    <source>
        <dbReference type="Proteomes" id="UP000290287"/>
    </source>
</evidence>
<dbReference type="NCBIfam" id="TIGR01549">
    <property type="entry name" value="HAD-SF-IA-v1"/>
    <property type="match status" value="1"/>
</dbReference>
<evidence type="ECO:0000313" key="5">
    <source>
        <dbReference type="EMBL" id="RXJ71996.1"/>
    </source>
</evidence>
<dbReference type="SFLD" id="SFLDG01129">
    <property type="entry name" value="C1.5:_HAD__Beta-PGM__Phosphata"/>
    <property type="match status" value="1"/>
</dbReference>
<dbReference type="GO" id="GO:0044281">
    <property type="term" value="P:small molecule metabolic process"/>
    <property type="evidence" value="ECO:0007669"/>
    <property type="project" value="UniProtKB-ARBA"/>
</dbReference>
<dbReference type="InterPro" id="IPR036412">
    <property type="entry name" value="HAD-like_sf"/>
</dbReference>
<dbReference type="PANTHER" id="PTHR46470:SF2">
    <property type="entry name" value="GLYCERALDEHYDE 3-PHOSPHATE PHOSPHATASE"/>
    <property type="match status" value="1"/>
</dbReference>
<dbReference type="InterPro" id="IPR041492">
    <property type="entry name" value="HAD_2"/>
</dbReference>
<keyword evidence="6" id="KW-1185">Reference proteome</keyword>
<proteinExistence type="predicted"/>
<keyword evidence="2" id="KW-0479">Metal-binding</keyword>
<evidence type="ECO:0000256" key="3">
    <source>
        <dbReference type="ARBA" id="ARBA00022801"/>
    </source>
</evidence>
<dbReference type="Pfam" id="PF13419">
    <property type="entry name" value="HAD_2"/>
    <property type="match status" value="1"/>
</dbReference>
<protein>
    <submittedName>
        <fullName evidence="5">Hydrolase</fullName>
    </submittedName>
</protein>
<organism evidence="5 6">
    <name type="scientific">Veronia nyctiphanis</name>
    <dbReference type="NCBI Taxonomy" id="1278244"/>
    <lineage>
        <taxon>Bacteria</taxon>
        <taxon>Pseudomonadati</taxon>
        <taxon>Pseudomonadota</taxon>
        <taxon>Gammaproteobacteria</taxon>
        <taxon>Vibrionales</taxon>
        <taxon>Vibrionaceae</taxon>
        <taxon>Veronia</taxon>
    </lineage>
</organism>
<dbReference type="SFLD" id="SFLDS00003">
    <property type="entry name" value="Haloacid_Dehalogenase"/>
    <property type="match status" value="1"/>
</dbReference>
<dbReference type="EMBL" id="PEIB01000028">
    <property type="protein sequence ID" value="RXJ71996.1"/>
    <property type="molecule type" value="Genomic_DNA"/>
</dbReference>
<dbReference type="InterPro" id="IPR006439">
    <property type="entry name" value="HAD-SF_hydro_IA"/>
</dbReference>
<name>A0A4Q0YML6_9GAMM</name>
<dbReference type="AlphaFoldDB" id="A0A4Q0YML6"/>
<dbReference type="InterPro" id="IPR023214">
    <property type="entry name" value="HAD_sf"/>
</dbReference>
<sequence>MGEPLKAVLFDLDNTLTDRTKSIAKYSEIFLEDFRCQLVEPVTSAWLVDKILTVDQGGYGGHEHRCHLLSELPIWKKTPTPESLLAHWFSHFPHCPVAMEGLYDMLEALKRKGLKLGVITNGKDHVQRAKISALNIESYFDCIVTSGEVGIKKPAAEIFHLAVGKLGLNAEEVVYLGDHPINDYYGAYHAGLKAIWLEGYLPWPSGVVQSSSTIKGLSEIVPLVFKK</sequence>
<dbReference type="Gene3D" id="3.40.50.1000">
    <property type="entry name" value="HAD superfamily/HAD-like"/>
    <property type="match status" value="1"/>
</dbReference>
<dbReference type="InterPro" id="IPR051400">
    <property type="entry name" value="HAD-like_hydrolase"/>
</dbReference>
<keyword evidence="4" id="KW-0460">Magnesium</keyword>
<gene>
    <name evidence="5" type="ORF">CS022_18530</name>
</gene>
<comment type="cofactor">
    <cofactor evidence="1">
        <name>Mg(2+)</name>
        <dbReference type="ChEBI" id="CHEBI:18420"/>
    </cofactor>
</comment>
<dbReference type="Proteomes" id="UP000290287">
    <property type="component" value="Unassembled WGS sequence"/>
</dbReference>
<dbReference type="PANTHER" id="PTHR46470">
    <property type="entry name" value="N-ACYLNEURAMINATE-9-PHOSPHATASE"/>
    <property type="match status" value="1"/>
</dbReference>
<reference evidence="5 6" key="1">
    <citation type="submission" date="2017-10" db="EMBL/GenBank/DDBJ databases">
        <title>Nyctiphanis sp. nov., isolated from the stomach of the euphausiid Nyctiphanes simplex (Hansen, 1911) in the Gulf of California.</title>
        <authorList>
            <person name="Gomez-Gil B."/>
            <person name="Aguilar-Mendez M."/>
            <person name="Lopez-Cortes A."/>
            <person name="Gomez-Gutierrez J."/>
            <person name="Roque A."/>
            <person name="Lang E."/>
            <person name="Gonzalez-Castillo A."/>
        </authorList>
    </citation>
    <scope>NUCLEOTIDE SEQUENCE [LARGE SCALE GENOMIC DNA]</scope>
    <source>
        <strain evidence="5 6">CAIM 600</strain>
    </source>
</reference>
<evidence type="ECO:0000256" key="2">
    <source>
        <dbReference type="ARBA" id="ARBA00022723"/>
    </source>
</evidence>
<evidence type="ECO:0000256" key="4">
    <source>
        <dbReference type="ARBA" id="ARBA00022842"/>
    </source>
</evidence>
<dbReference type="GO" id="GO:0046872">
    <property type="term" value="F:metal ion binding"/>
    <property type="evidence" value="ECO:0007669"/>
    <property type="project" value="UniProtKB-KW"/>
</dbReference>
<dbReference type="GO" id="GO:0016791">
    <property type="term" value="F:phosphatase activity"/>
    <property type="evidence" value="ECO:0007669"/>
    <property type="project" value="TreeGrafter"/>
</dbReference>